<feature type="non-terminal residue" evidence="1">
    <location>
        <position position="136"/>
    </location>
</feature>
<name>A0A1B6G1D7_9HEMI</name>
<feature type="non-terminal residue" evidence="1">
    <location>
        <position position="1"/>
    </location>
</feature>
<dbReference type="AlphaFoldDB" id="A0A1B6G1D7"/>
<organism evidence="1">
    <name type="scientific">Cuerna arida</name>
    <dbReference type="NCBI Taxonomy" id="1464854"/>
    <lineage>
        <taxon>Eukaryota</taxon>
        <taxon>Metazoa</taxon>
        <taxon>Ecdysozoa</taxon>
        <taxon>Arthropoda</taxon>
        <taxon>Hexapoda</taxon>
        <taxon>Insecta</taxon>
        <taxon>Pterygota</taxon>
        <taxon>Neoptera</taxon>
        <taxon>Paraneoptera</taxon>
        <taxon>Hemiptera</taxon>
        <taxon>Auchenorrhyncha</taxon>
        <taxon>Membracoidea</taxon>
        <taxon>Cicadellidae</taxon>
        <taxon>Cicadellinae</taxon>
        <taxon>Proconiini</taxon>
        <taxon>Cuerna</taxon>
    </lineage>
</organism>
<dbReference type="EMBL" id="GECZ01013568">
    <property type="protein sequence ID" value="JAS56201.1"/>
    <property type="molecule type" value="Transcribed_RNA"/>
</dbReference>
<dbReference type="InterPro" id="IPR036188">
    <property type="entry name" value="FAD/NAD-bd_sf"/>
</dbReference>
<gene>
    <name evidence="1" type="ORF">g.44655</name>
</gene>
<evidence type="ECO:0000313" key="1">
    <source>
        <dbReference type="EMBL" id="JAS56201.1"/>
    </source>
</evidence>
<dbReference type="Gene3D" id="3.50.50.60">
    <property type="entry name" value="FAD/NAD(P)-binding domain"/>
    <property type="match status" value="1"/>
</dbReference>
<proteinExistence type="predicted"/>
<dbReference type="SUPFAM" id="SSF51905">
    <property type="entry name" value="FAD/NAD(P)-binding domain"/>
    <property type="match status" value="1"/>
</dbReference>
<evidence type="ECO:0008006" key="2">
    <source>
        <dbReference type="Google" id="ProtNLM"/>
    </source>
</evidence>
<reference evidence="1" key="1">
    <citation type="submission" date="2015-11" db="EMBL/GenBank/DDBJ databases">
        <title>De novo transcriptome assembly of four potential Pierce s Disease insect vectors from Arizona vineyards.</title>
        <authorList>
            <person name="Tassone E.E."/>
        </authorList>
    </citation>
    <scope>NUCLEOTIDE SEQUENCE</scope>
</reference>
<sequence length="136" mass="14840">SLINIRTVTGLACLKIFSTQIHCYLKTMDTKLCAVFIICALLDKYTDGGIVNNVKKLAKTTLSLLETTQGTCSQKGTDYASLALQSVYGELIQEDCELASPRAYPKDYCPKEKEEFDFIIVGAGSAGCVIANRLTE</sequence>
<protein>
    <recommendedName>
        <fullName evidence="2">Glucose-methanol-choline oxidoreductase N-terminal domain-containing protein</fullName>
    </recommendedName>
</protein>
<accession>A0A1B6G1D7</accession>